<name>A0A381SEE6_9ZZZZ</name>
<feature type="region of interest" description="Disordered" evidence="1">
    <location>
        <begin position="1"/>
        <end position="20"/>
    </location>
</feature>
<dbReference type="EMBL" id="UINC01003005">
    <property type="protein sequence ID" value="SVA02435.1"/>
    <property type="molecule type" value="Genomic_DNA"/>
</dbReference>
<protein>
    <submittedName>
        <fullName evidence="2">Uncharacterized protein</fullName>
    </submittedName>
</protein>
<dbReference type="AlphaFoldDB" id="A0A381SEE6"/>
<gene>
    <name evidence="2" type="ORF">METZ01_LOCUS55289</name>
</gene>
<accession>A0A381SEE6</accession>
<organism evidence="2">
    <name type="scientific">marine metagenome</name>
    <dbReference type="NCBI Taxonomy" id="408172"/>
    <lineage>
        <taxon>unclassified sequences</taxon>
        <taxon>metagenomes</taxon>
        <taxon>ecological metagenomes</taxon>
    </lineage>
</organism>
<sequence length="95" mass="11005">MREPQNIMPGTKMPAPYLPTPDVLETNDAVATWGRDLVKLKGNQEAMLEGLRDYMWNIKGKVDISEEIKAYFDENGYDFSVGEDEDEDDWDDEDW</sequence>
<reference evidence="2" key="1">
    <citation type="submission" date="2018-05" db="EMBL/GenBank/DDBJ databases">
        <authorList>
            <person name="Lanie J.A."/>
            <person name="Ng W.-L."/>
            <person name="Kazmierczak K.M."/>
            <person name="Andrzejewski T.M."/>
            <person name="Davidsen T.M."/>
            <person name="Wayne K.J."/>
            <person name="Tettelin H."/>
            <person name="Glass J.I."/>
            <person name="Rusch D."/>
            <person name="Podicherti R."/>
            <person name="Tsui H.-C.T."/>
            <person name="Winkler M.E."/>
        </authorList>
    </citation>
    <scope>NUCLEOTIDE SEQUENCE</scope>
</reference>
<evidence type="ECO:0000313" key="2">
    <source>
        <dbReference type="EMBL" id="SVA02435.1"/>
    </source>
</evidence>
<evidence type="ECO:0000256" key="1">
    <source>
        <dbReference type="SAM" id="MobiDB-lite"/>
    </source>
</evidence>
<proteinExistence type="predicted"/>